<dbReference type="EMBL" id="DSOV01000012">
    <property type="protein sequence ID" value="HEN41518.1"/>
    <property type="molecule type" value="Genomic_DNA"/>
</dbReference>
<feature type="transmembrane region" description="Helical" evidence="6">
    <location>
        <begin position="162"/>
        <end position="183"/>
    </location>
</feature>
<evidence type="ECO:0000256" key="2">
    <source>
        <dbReference type="ARBA" id="ARBA00022692"/>
    </source>
</evidence>
<feature type="transmembrane region" description="Helical" evidence="6">
    <location>
        <begin position="12"/>
        <end position="34"/>
    </location>
</feature>
<dbReference type="InterPro" id="IPR023494">
    <property type="entry name" value="Cyt_c_bgen_Ccs1/CcsB/ResB"/>
</dbReference>
<dbReference type="PANTHER" id="PTHR31566">
    <property type="entry name" value="CYTOCHROME C BIOGENESIS PROTEIN CCS1, CHLOROPLASTIC"/>
    <property type="match status" value="1"/>
</dbReference>
<accession>A0A831XKX3</accession>
<evidence type="ECO:0000256" key="1">
    <source>
        <dbReference type="ARBA" id="ARBA00004141"/>
    </source>
</evidence>
<feature type="transmembrane region" description="Helical" evidence="6">
    <location>
        <begin position="69"/>
        <end position="92"/>
    </location>
</feature>
<keyword evidence="2 6" id="KW-0812">Transmembrane</keyword>
<keyword evidence="3" id="KW-0201">Cytochrome c-type biogenesis</keyword>
<comment type="caution">
    <text evidence="8">The sequence shown here is derived from an EMBL/GenBank/DDBJ whole genome shotgun (WGS) entry which is preliminary data.</text>
</comment>
<protein>
    <recommendedName>
        <fullName evidence="7">ResB-like domain-containing protein</fullName>
    </recommendedName>
</protein>
<reference evidence="8" key="1">
    <citation type="journal article" date="2020" name="mSystems">
        <title>Genome- and Community-Level Interaction Insights into Carbon Utilization and Element Cycling Functions of Hydrothermarchaeota in Hydrothermal Sediment.</title>
        <authorList>
            <person name="Zhou Z."/>
            <person name="Liu Y."/>
            <person name="Xu W."/>
            <person name="Pan J."/>
            <person name="Luo Z.H."/>
            <person name="Li M."/>
        </authorList>
    </citation>
    <scope>NUCLEOTIDE SEQUENCE [LARGE SCALE GENOMIC DNA]</scope>
    <source>
        <strain evidence="8">SpSt-349</strain>
    </source>
</reference>
<feature type="domain" description="ResB-like" evidence="7">
    <location>
        <begin position="73"/>
        <end position="455"/>
    </location>
</feature>
<proteinExistence type="predicted"/>
<gene>
    <name evidence="8" type="ORF">ENQ87_03940</name>
</gene>
<keyword evidence="4 6" id="KW-1133">Transmembrane helix</keyword>
<dbReference type="GO" id="GO:0017004">
    <property type="term" value="P:cytochrome complex assembly"/>
    <property type="evidence" value="ECO:0007669"/>
    <property type="project" value="UniProtKB-KW"/>
</dbReference>
<dbReference type="AlphaFoldDB" id="A0A831XKX3"/>
<evidence type="ECO:0000259" key="7">
    <source>
        <dbReference type="Pfam" id="PF05140"/>
    </source>
</evidence>
<evidence type="ECO:0000256" key="4">
    <source>
        <dbReference type="ARBA" id="ARBA00022989"/>
    </source>
</evidence>
<dbReference type="PANTHER" id="PTHR31566:SF0">
    <property type="entry name" value="CYTOCHROME C BIOGENESIS PROTEIN CCS1, CHLOROPLASTIC"/>
    <property type="match status" value="1"/>
</dbReference>
<evidence type="ECO:0000256" key="3">
    <source>
        <dbReference type="ARBA" id="ARBA00022748"/>
    </source>
</evidence>
<comment type="subcellular location">
    <subcellularLocation>
        <location evidence="1">Membrane</location>
        <topology evidence="1">Multi-pass membrane protein</topology>
    </subcellularLocation>
</comment>
<organism evidence="8">
    <name type="scientific">Geobacter metallireducens</name>
    <dbReference type="NCBI Taxonomy" id="28232"/>
    <lineage>
        <taxon>Bacteria</taxon>
        <taxon>Pseudomonadati</taxon>
        <taxon>Thermodesulfobacteriota</taxon>
        <taxon>Desulfuromonadia</taxon>
        <taxon>Geobacterales</taxon>
        <taxon>Geobacteraceae</taxon>
        <taxon>Geobacter</taxon>
    </lineage>
</organism>
<dbReference type="GO" id="GO:0016020">
    <property type="term" value="C:membrane"/>
    <property type="evidence" value="ECO:0007669"/>
    <property type="project" value="UniProtKB-SubCell"/>
</dbReference>
<dbReference type="InterPro" id="IPR007816">
    <property type="entry name" value="ResB-like_domain"/>
</dbReference>
<name>A0A831XKX3_GEOME</name>
<feature type="transmembrane region" description="Helical" evidence="6">
    <location>
        <begin position="398"/>
        <end position="421"/>
    </location>
</feature>
<sequence length="468" mass="51743">MAITTPNRFDRIIEFLGGLKLSFALMVIMGILIAQRALISQKVTAAGDAAAPAFIRFVNLFGLDSPDLLTIPFAVTIALFLVNLFFSCIIMLRRVRGRRGSIRSFRGKESIEALACHATFRLAPGGGERLAGALGRRGYRVRVQDSQGQVQISAVKREAGTWGVLFFHLTFFVVMLGAAISLLTRFSGYVELSPGETFVDKWENYRRKTDRPMLLGHDRNFSLRLEEINLSFWRPGEVKQRASVVSVFDAGGSFLGRKHIQVNNPLRIDGTSVYQGGRYGFIAGIDVSDEAGTVLHMPIVFRITDDGSGKLFQVARLPGAGLALELELFTDQLARIEGLEHLAGHGGVTLIKVNTLDSLGRRQFRGPLFGGAQISFEGLTVKFVSLKPYASFVMVRDYGIPVVFAGLALMLAGLAVTYFWVPESIWCVVVREEDAERVVLGGIAEKYHESFRERFGELVDELRRESQG</sequence>
<evidence type="ECO:0000313" key="8">
    <source>
        <dbReference type="EMBL" id="HEN41518.1"/>
    </source>
</evidence>
<dbReference type="Pfam" id="PF05140">
    <property type="entry name" value="ResB"/>
    <property type="match status" value="1"/>
</dbReference>
<evidence type="ECO:0000256" key="5">
    <source>
        <dbReference type="ARBA" id="ARBA00023136"/>
    </source>
</evidence>
<evidence type="ECO:0000256" key="6">
    <source>
        <dbReference type="SAM" id="Phobius"/>
    </source>
</evidence>
<keyword evidence="5 6" id="KW-0472">Membrane</keyword>